<dbReference type="EMBL" id="JAUSWL010000005">
    <property type="protein sequence ID" value="MDQ0544508.1"/>
    <property type="molecule type" value="Genomic_DNA"/>
</dbReference>
<dbReference type="Proteomes" id="UP001223420">
    <property type="component" value="Unassembled WGS sequence"/>
</dbReference>
<reference evidence="9" key="1">
    <citation type="submission" date="2023-07" db="EMBL/GenBank/DDBJ databases">
        <title>Genomic Encyclopedia of Type Strains, Phase IV (KMG-IV): sequencing the most valuable type-strain genomes for metagenomic binning, comparative biology and taxonomic classification.</title>
        <authorList>
            <person name="Goeker M."/>
        </authorList>
    </citation>
    <scope>NUCLEOTIDE SEQUENCE</scope>
    <source>
        <strain evidence="9">DSM 19569</strain>
    </source>
</reference>
<comment type="caution">
    <text evidence="9">The sequence shown here is derived from an EMBL/GenBank/DDBJ whole genome shotgun (WGS) entry which is preliminary data.</text>
</comment>
<dbReference type="Pfam" id="PF01546">
    <property type="entry name" value="Peptidase_M20"/>
    <property type="match status" value="1"/>
</dbReference>
<dbReference type="InterPro" id="IPR010182">
    <property type="entry name" value="ArgE/DapE"/>
</dbReference>
<dbReference type="Gene3D" id="3.30.70.360">
    <property type="match status" value="1"/>
</dbReference>
<dbReference type="EC" id="3.5.1.16" evidence="9"/>
<evidence type="ECO:0000313" key="11">
    <source>
        <dbReference type="Proteomes" id="UP001223420"/>
    </source>
</evidence>
<keyword evidence="5 9" id="KW-0378">Hydrolase</keyword>
<evidence type="ECO:0000256" key="2">
    <source>
        <dbReference type="ARBA" id="ARBA00001947"/>
    </source>
</evidence>
<comment type="similarity">
    <text evidence="3">Belongs to the peptidase M20A family.</text>
</comment>
<evidence type="ECO:0000256" key="3">
    <source>
        <dbReference type="ARBA" id="ARBA00006247"/>
    </source>
</evidence>
<dbReference type="CDD" id="cd03895">
    <property type="entry name" value="M20_ArgE_DapE-like"/>
    <property type="match status" value="1"/>
</dbReference>
<evidence type="ECO:0000256" key="1">
    <source>
        <dbReference type="ARBA" id="ARBA00001941"/>
    </source>
</evidence>
<dbReference type="EMBL" id="JBELQD010000020">
    <property type="protein sequence ID" value="MER2290097.1"/>
    <property type="molecule type" value="Genomic_DNA"/>
</dbReference>
<dbReference type="RefSeq" id="WP_007563188.1">
    <property type="nucleotide sequence ID" value="NZ_JAJALK010000002.1"/>
</dbReference>
<evidence type="ECO:0000256" key="6">
    <source>
        <dbReference type="ARBA" id="ARBA00022833"/>
    </source>
</evidence>
<dbReference type="Proteomes" id="UP001432995">
    <property type="component" value="Unassembled WGS sequence"/>
</dbReference>
<comment type="cofactor">
    <cofactor evidence="2">
        <name>Zn(2+)</name>
        <dbReference type="ChEBI" id="CHEBI:29105"/>
    </cofactor>
</comment>
<evidence type="ECO:0000313" key="12">
    <source>
        <dbReference type="Proteomes" id="UP001432995"/>
    </source>
</evidence>
<dbReference type="Gene3D" id="3.40.630.10">
    <property type="entry name" value="Zn peptidases"/>
    <property type="match status" value="1"/>
</dbReference>
<evidence type="ECO:0000313" key="10">
    <source>
        <dbReference type="EMBL" id="MER2290097.1"/>
    </source>
</evidence>
<dbReference type="NCBIfam" id="TIGR01910">
    <property type="entry name" value="DapE-ArgE"/>
    <property type="match status" value="1"/>
</dbReference>
<dbReference type="PANTHER" id="PTHR43808:SF25">
    <property type="entry name" value="PEPTIDASE M20 DIMERISATION DOMAIN-CONTAINING PROTEIN"/>
    <property type="match status" value="1"/>
</dbReference>
<dbReference type="InterPro" id="IPR050072">
    <property type="entry name" value="Peptidase_M20A"/>
</dbReference>
<name>A0AAJ1TVC9_9HYPH</name>
<organism evidence="9 11">
    <name type="scientific">Methylobacterium brachiatum</name>
    <dbReference type="NCBI Taxonomy" id="269660"/>
    <lineage>
        <taxon>Bacteria</taxon>
        <taxon>Pseudomonadati</taxon>
        <taxon>Pseudomonadota</taxon>
        <taxon>Alphaproteobacteria</taxon>
        <taxon>Hyphomicrobiales</taxon>
        <taxon>Methylobacteriaceae</taxon>
        <taxon>Methylobacterium</taxon>
    </lineage>
</organism>
<evidence type="ECO:0000259" key="8">
    <source>
        <dbReference type="Pfam" id="PF07687"/>
    </source>
</evidence>
<keyword evidence="4" id="KW-0479">Metal-binding</keyword>
<dbReference type="SUPFAM" id="SSF53187">
    <property type="entry name" value="Zn-dependent exopeptidases"/>
    <property type="match status" value="1"/>
</dbReference>
<reference evidence="10" key="2">
    <citation type="submission" date="2024-06" db="EMBL/GenBank/DDBJ databases">
        <authorList>
            <person name="Campbell A.G."/>
        </authorList>
    </citation>
    <scope>NUCLEOTIDE SEQUENCE</scope>
    <source>
        <strain evidence="10">EM17</strain>
    </source>
</reference>
<evidence type="ECO:0000256" key="5">
    <source>
        <dbReference type="ARBA" id="ARBA00022801"/>
    </source>
</evidence>
<dbReference type="GO" id="GO:0046872">
    <property type="term" value="F:metal ion binding"/>
    <property type="evidence" value="ECO:0007669"/>
    <property type="project" value="UniProtKB-KW"/>
</dbReference>
<gene>
    <name evidence="10" type="ORF">ABS770_17675</name>
    <name evidence="9" type="ORF">QO001_003442</name>
</gene>
<dbReference type="NCBIfam" id="NF005306">
    <property type="entry name" value="PRK06837.1"/>
    <property type="match status" value="1"/>
</dbReference>
<sequence>MVFPSTLDPALAAEIEASVAEGFADQVAHTQALIRFASLRGAEHACQDYVFGAFRARGYATERFAMDRAAIAAHPGGSKIDDRHSDAPIVVCHHRPQTETGRSLILQAHVDVVPEGPLDLWTHPPFDPVIEGDWLYGRGGGDMKAGHAANLFALDALARLGLQPAAAVTIQSVVEEESTGNGALATHLRGYRADAVLIPEPEDEKLVRANTGVLWFTVEVRGVPVHVREMGAGANAIDATYRVIGALRELEARWNAEKSAHRHFAAEDHPINLNIGKIEGGDWASSVPAWCRIDCRVALYPGVPAAKAAAEIEAAVANFARTDPFLGNSPPRVAFNGFFAEGYVLEEGSEAEAVLGRAHERAMGTKLQSFMSPSYLDTRVHALYDRVPALCYGPIAQNVHGFDERVSLASVKRCTTAMALFVAEWCGTERRPG</sequence>
<keyword evidence="6" id="KW-0862">Zinc</keyword>
<keyword evidence="7" id="KW-0170">Cobalt</keyword>
<protein>
    <submittedName>
        <fullName evidence="9">Acetylornithine deacetylase</fullName>
        <ecNumber evidence="9">3.5.1.16</ecNumber>
    </submittedName>
    <submittedName>
        <fullName evidence="10">ArgE/DapE family deacylase</fullName>
    </submittedName>
</protein>
<comment type="cofactor">
    <cofactor evidence="1">
        <name>Co(2+)</name>
        <dbReference type="ChEBI" id="CHEBI:48828"/>
    </cofactor>
</comment>
<dbReference type="GO" id="GO:0008777">
    <property type="term" value="F:acetylornithine deacetylase activity"/>
    <property type="evidence" value="ECO:0007669"/>
    <property type="project" value="UniProtKB-EC"/>
</dbReference>
<dbReference type="Pfam" id="PF07687">
    <property type="entry name" value="M20_dimer"/>
    <property type="match status" value="1"/>
</dbReference>
<dbReference type="AlphaFoldDB" id="A0AAJ1TVC9"/>
<evidence type="ECO:0000256" key="7">
    <source>
        <dbReference type="ARBA" id="ARBA00023285"/>
    </source>
</evidence>
<evidence type="ECO:0000313" key="9">
    <source>
        <dbReference type="EMBL" id="MDQ0544508.1"/>
    </source>
</evidence>
<dbReference type="PANTHER" id="PTHR43808">
    <property type="entry name" value="ACETYLORNITHINE DEACETYLASE"/>
    <property type="match status" value="1"/>
</dbReference>
<accession>A0AAJ1TVC9</accession>
<keyword evidence="12" id="KW-1185">Reference proteome</keyword>
<evidence type="ECO:0000256" key="4">
    <source>
        <dbReference type="ARBA" id="ARBA00022723"/>
    </source>
</evidence>
<dbReference type="InterPro" id="IPR002933">
    <property type="entry name" value="Peptidase_M20"/>
</dbReference>
<feature type="domain" description="Peptidase M20 dimerisation" evidence="8">
    <location>
        <begin position="209"/>
        <end position="321"/>
    </location>
</feature>
<dbReference type="SUPFAM" id="SSF55031">
    <property type="entry name" value="Bacterial exopeptidase dimerisation domain"/>
    <property type="match status" value="1"/>
</dbReference>
<dbReference type="InterPro" id="IPR033687">
    <property type="entry name" value="YodQ-like"/>
</dbReference>
<proteinExistence type="inferred from homology"/>
<dbReference type="InterPro" id="IPR036264">
    <property type="entry name" value="Bact_exopeptidase_dim_dom"/>
</dbReference>
<dbReference type="InterPro" id="IPR011650">
    <property type="entry name" value="Peptidase_M20_dimer"/>
</dbReference>